<reference evidence="15" key="1">
    <citation type="submission" date="2020-05" db="EMBL/GenBank/DDBJ databases">
        <title>Phylogenomic resolution of chytrid fungi.</title>
        <authorList>
            <person name="Stajich J.E."/>
            <person name="Amses K."/>
            <person name="Simmons R."/>
            <person name="Seto K."/>
            <person name="Myers J."/>
            <person name="Bonds A."/>
            <person name="Quandt C.A."/>
            <person name="Barry K."/>
            <person name="Liu P."/>
            <person name="Grigoriev I."/>
            <person name="Longcore J.E."/>
            <person name="James T.Y."/>
        </authorList>
    </citation>
    <scope>NUCLEOTIDE SEQUENCE</scope>
    <source>
        <strain evidence="15">JEL0318</strain>
    </source>
</reference>
<dbReference type="PRINTS" id="PR01463">
    <property type="entry name" value="EAGCHANLFMLY"/>
</dbReference>
<dbReference type="InterPro" id="IPR003938">
    <property type="entry name" value="K_chnl_volt-dep_EAG/ELK/ERG"/>
</dbReference>
<evidence type="ECO:0000256" key="11">
    <source>
        <dbReference type="ARBA" id="ARBA00023303"/>
    </source>
</evidence>
<dbReference type="InterPro" id="IPR018490">
    <property type="entry name" value="cNMP-bd_dom_sf"/>
</dbReference>
<evidence type="ECO:0000256" key="4">
    <source>
        <dbReference type="ARBA" id="ARBA00022692"/>
    </source>
</evidence>
<organism evidence="15 16">
    <name type="scientific">Rhizophlyctis rosea</name>
    <dbReference type="NCBI Taxonomy" id="64517"/>
    <lineage>
        <taxon>Eukaryota</taxon>
        <taxon>Fungi</taxon>
        <taxon>Fungi incertae sedis</taxon>
        <taxon>Chytridiomycota</taxon>
        <taxon>Chytridiomycota incertae sedis</taxon>
        <taxon>Chytridiomycetes</taxon>
        <taxon>Rhizophlyctidales</taxon>
        <taxon>Rhizophlyctidaceae</taxon>
        <taxon>Rhizophlyctis</taxon>
    </lineage>
</organism>
<keyword evidence="2" id="KW-0813">Transport</keyword>
<dbReference type="InterPro" id="IPR000595">
    <property type="entry name" value="cNMP-bd_dom"/>
</dbReference>
<evidence type="ECO:0000256" key="2">
    <source>
        <dbReference type="ARBA" id="ARBA00022448"/>
    </source>
</evidence>
<dbReference type="Proteomes" id="UP001212841">
    <property type="component" value="Unassembled WGS sequence"/>
</dbReference>
<keyword evidence="9" id="KW-0406">Ion transport</keyword>
<dbReference type="Gene3D" id="2.60.120.10">
    <property type="entry name" value="Jelly Rolls"/>
    <property type="match status" value="1"/>
</dbReference>
<evidence type="ECO:0000256" key="10">
    <source>
        <dbReference type="ARBA" id="ARBA00023136"/>
    </source>
</evidence>
<dbReference type="GO" id="GO:0005249">
    <property type="term" value="F:voltage-gated potassium channel activity"/>
    <property type="evidence" value="ECO:0007669"/>
    <property type="project" value="InterPro"/>
</dbReference>
<evidence type="ECO:0000256" key="3">
    <source>
        <dbReference type="ARBA" id="ARBA00022538"/>
    </source>
</evidence>
<dbReference type="GO" id="GO:0005886">
    <property type="term" value="C:plasma membrane"/>
    <property type="evidence" value="ECO:0007669"/>
    <property type="project" value="TreeGrafter"/>
</dbReference>
<evidence type="ECO:0000256" key="9">
    <source>
        <dbReference type="ARBA" id="ARBA00023065"/>
    </source>
</evidence>
<evidence type="ECO:0000313" key="15">
    <source>
        <dbReference type="EMBL" id="KAJ3055698.1"/>
    </source>
</evidence>
<comment type="caution">
    <text evidence="15">The sequence shown here is derived from an EMBL/GenBank/DDBJ whole genome shotgun (WGS) entry which is preliminary data.</text>
</comment>
<dbReference type="AlphaFoldDB" id="A0AAD5SIK3"/>
<evidence type="ECO:0000256" key="5">
    <source>
        <dbReference type="ARBA" id="ARBA00022826"/>
    </source>
</evidence>
<feature type="compositionally biased region" description="Polar residues" evidence="12">
    <location>
        <begin position="17"/>
        <end position="29"/>
    </location>
</feature>
<dbReference type="GO" id="GO:0034702">
    <property type="term" value="C:monoatomic ion channel complex"/>
    <property type="evidence" value="ECO:0007669"/>
    <property type="project" value="UniProtKB-KW"/>
</dbReference>
<evidence type="ECO:0000256" key="7">
    <source>
        <dbReference type="ARBA" id="ARBA00022958"/>
    </source>
</evidence>
<dbReference type="InterPro" id="IPR050818">
    <property type="entry name" value="KCNH_animal-type"/>
</dbReference>
<dbReference type="EMBL" id="JADGJD010000066">
    <property type="protein sequence ID" value="KAJ3055698.1"/>
    <property type="molecule type" value="Genomic_DNA"/>
</dbReference>
<evidence type="ECO:0000256" key="1">
    <source>
        <dbReference type="ARBA" id="ARBA00004141"/>
    </source>
</evidence>
<sequence length="646" mass="75059">MSRPPGKQLELPMANPPVSSKNSVKGSQALTIPKGATRQKIERLREPTLYEKVVFKLGVLIPEEDPEDMVVPLNHFLQQVHYDKVHRWRVVENEFAGFPEYLTDHKDLDKPYVVFKEKEGILPLFDSTSVFLRKWDMLSLVLLLFTASVTPFETAYVASTNGINIDVLFLINRVVDLIFAFDMFIQARTPYRDPNTGKIIRDGKSILIRYLKTWFIIDLLSVIPFELTAINSSQQDPNIPISKQKGNLTQLRLLRFLRLMRLLKLLRVLRASRKLKQWRVYIDIRYTALQLVKLSLIIIFIIHWIACGYRLANDQNDPSDPIGWLDRYAQYRYGSNATASQVDKWEAYICGVYWSSATLSLVGPAWSTIAPASNRELGYAFFANFVAYILALYMIATLSNVLMVAQKVEREHDLRVDNYLEMFGRLKLDTRLKIKVHEYLSDHFAVATNQAYTNLLNELPAQLHGFITMEMFVDFISQVPYLEPFISREPLLAQELCRHVEIRSYPPNALVFDEGYEGIYYLKHGIMAIGGRVYPSGKIFGRTCLRTTNKLQEGRALTNCTLHVLPRTALQQCLSKHRKIEYYAKRWIWWQLTRRYIWTYTELYYKAAKRGLENNPPVFSERPNLKDGEWDVLDEAVLEYIVEYGY</sequence>
<feature type="transmembrane region" description="Helical" evidence="13">
    <location>
        <begin position="291"/>
        <end position="312"/>
    </location>
</feature>
<keyword evidence="10 13" id="KW-0472">Membrane</keyword>
<dbReference type="Pfam" id="PF00520">
    <property type="entry name" value="Ion_trans"/>
    <property type="match status" value="1"/>
</dbReference>
<feature type="domain" description="Ion transport" evidence="14">
    <location>
        <begin position="134"/>
        <end position="398"/>
    </location>
</feature>
<dbReference type="SUPFAM" id="SSF81324">
    <property type="entry name" value="Voltage-gated potassium channels"/>
    <property type="match status" value="1"/>
</dbReference>
<dbReference type="PANTHER" id="PTHR10217:SF435">
    <property type="entry name" value="POTASSIUM VOLTAGE-GATED CHANNEL PROTEIN EAG"/>
    <property type="match status" value="1"/>
</dbReference>
<keyword evidence="8 13" id="KW-1133">Transmembrane helix</keyword>
<evidence type="ECO:0000259" key="14">
    <source>
        <dbReference type="Pfam" id="PF00520"/>
    </source>
</evidence>
<keyword evidence="6" id="KW-0851">Voltage-gated channel</keyword>
<feature type="transmembrane region" description="Helical" evidence="13">
    <location>
        <begin position="385"/>
        <end position="405"/>
    </location>
</feature>
<dbReference type="InterPro" id="IPR014710">
    <property type="entry name" value="RmlC-like_jellyroll"/>
</dbReference>
<dbReference type="Gene3D" id="1.10.287.70">
    <property type="match status" value="1"/>
</dbReference>
<evidence type="ECO:0000256" key="8">
    <source>
        <dbReference type="ARBA" id="ARBA00022989"/>
    </source>
</evidence>
<proteinExistence type="predicted"/>
<keyword evidence="4 13" id="KW-0812">Transmembrane</keyword>
<dbReference type="PANTHER" id="PTHR10217">
    <property type="entry name" value="VOLTAGE AND LIGAND GATED POTASSIUM CHANNEL"/>
    <property type="match status" value="1"/>
</dbReference>
<evidence type="ECO:0000256" key="6">
    <source>
        <dbReference type="ARBA" id="ARBA00022882"/>
    </source>
</evidence>
<keyword evidence="16" id="KW-1185">Reference proteome</keyword>
<dbReference type="InterPro" id="IPR005821">
    <property type="entry name" value="Ion_trans_dom"/>
</dbReference>
<feature type="region of interest" description="Disordered" evidence="12">
    <location>
        <begin position="1"/>
        <end position="29"/>
    </location>
</feature>
<accession>A0AAD5SIK3</accession>
<evidence type="ECO:0000256" key="12">
    <source>
        <dbReference type="SAM" id="MobiDB-lite"/>
    </source>
</evidence>
<keyword evidence="3" id="KW-0633">Potassium transport</keyword>
<gene>
    <name evidence="15" type="ORF">HK097_009665</name>
</gene>
<keyword evidence="7" id="KW-0630">Potassium</keyword>
<name>A0AAD5SIK3_9FUNG</name>
<dbReference type="SUPFAM" id="SSF51206">
    <property type="entry name" value="cAMP-binding domain-like"/>
    <property type="match status" value="1"/>
</dbReference>
<evidence type="ECO:0000313" key="16">
    <source>
        <dbReference type="Proteomes" id="UP001212841"/>
    </source>
</evidence>
<dbReference type="CDD" id="cd00038">
    <property type="entry name" value="CAP_ED"/>
    <property type="match status" value="1"/>
</dbReference>
<evidence type="ECO:0000256" key="13">
    <source>
        <dbReference type="SAM" id="Phobius"/>
    </source>
</evidence>
<dbReference type="GO" id="GO:0042391">
    <property type="term" value="P:regulation of membrane potential"/>
    <property type="evidence" value="ECO:0007669"/>
    <property type="project" value="TreeGrafter"/>
</dbReference>
<keyword evidence="5" id="KW-0631">Potassium channel</keyword>
<comment type="subcellular location">
    <subcellularLocation>
        <location evidence="1">Membrane</location>
        <topology evidence="1">Multi-pass membrane protein</topology>
    </subcellularLocation>
</comment>
<keyword evidence="11" id="KW-0407">Ion channel</keyword>
<protein>
    <recommendedName>
        <fullName evidence="14">Ion transport domain-containing protein</fullName>
    </recommendedName>
</protein>